<organism evidence="3">
    <name type="scientific">Tetranychus evansi</name>
    <name type="common">red spider mite</name>
    <dbReference type="NCBI Taxonomy" id="178897"/>
    <lineage>
        <taxon>Eukaryota</taxon>
        <taxon>Metazoa</taxon>
        <taxon>Ecdysozoa</taxon>
        <taxon>Arthropoda</taxon>
        <taxon>Chelicerata</taxon>
        <taxon>Arachnida</taxon>
        <taxon>Acari</taxon>
        <taxon>Acariformes</taxon>
        <taxon>Trombidiformes</taxon>
        <taxon>Prostigmata</taxon>
        <taxon>Eleutherengona</taxon>
        <taxon>Raphignathae</taxon>
        <taxon>Tetranychoidea</taxon>
        <taxon>Tetranychidae</taxon>
        <taxon>Tetranychus</taxon>
    </lineage>
</organism>
<dbReference type="AlphaFoldDB" id="A0A3G5AP84"/>
<evidence type="ECO:0000256" key="2">
    <source>
        <dbReference type="SAM" id="SignalP"/>
    </source>
</evidence>
<reference evidence="3" key="1">
    <citation type="submission" date="2018-09" db="EMBL/GenBank/DDBJ databases">
        <title>Identification of saliva proteins of spider mite Tetranychus evansi by transcriptome and LC-MS/MS approach.</title>
        <authorList>
            <person name="Huang H.-J."/>
            <person name="Cui J.-R."/>
            <person name="Hong X.-Y."/>
        </authorList>
    </citation>
    <scope>NUCLEOTIDE SEQUENCE</scope>
</reference>
<feature type="coiled-coil region" evidence="1">
    <location>
        <begin position="27"/>
        <end position="101"/>
    </location>
</feature>
<name>A0A3G5AP84_9ACAR</name>
<accession>A0A3G5AP84</accession>
<feature type="chain" id="PRO_5017932115" evidence="2">
    <location>
        <begin position="18"/>
        <end position="339"/>
    </location>
</feature>
<proteinExistence type="evidence at transcript level"/>
<feature type="signal peptide" evidence="2">
    <location>
        <begin position="1"/>
        <end position="17"/>
    </location>
</feature>
<keyword evidence="2" id="KW-0732">Signal</keyword>
<evidence type="ECO:0000313" key="3">
    <source>
        <dbReference type="EMBL" id="AYV89169.1"/>
    </source>
</evidence>
<protein>
    <submittedName>
        <fullName evidence="3">Secreted 28</fullName>
    </submittedName>
</protein>
<sequence>MRFALILTLCLVGVASAGSFNKRFINEETLKQQAIEFKSNLEKLRSALLNRFQGNDDVSAEVVVKKRDLLESFEKLNKFAQTKAQEALNNLRQVIDNLFKKNPFFQSSDETESTTGRTIVKRNIFQQLERMNARAQAEAQKVFHNLEKAFQSLFKPFKHNDAEDSTERPISKRNIFDSFERLNEKIQSHAEKAFNDLKRIFDDLFQRHPGSHEIEIEIEDGEVTTGRPIEKRDIFDFFGRVNEKAQNEAAKIFKELQKTFEDLFKGHKHEDADDEEDSTEKPIEKRDIFDFLGEFNEKIQDQAAKFFNRFHKSSPKPDTKPVIIEDDNVVEDIEVVTIA</sequence>
<evidence type="ECO:0000256" key="1">
    <source>
        <dbReference type="SAM" id="Coils"/>
    </source>
</evidence>
<dbReference type="EMBL" id="MH979714">
    <property type="protein sequence ID" value="AYV89169.1"/>
    <property type="molecule type" value="mRNA"/>
</dbReference>
<keyword evidence="1" id="KW-0175">Coiled coil</keyword>